<evidence type="ECO:0000259" key="5">
    <source>
        <dbReference type="PROSITE" id="PS50112"/>
    </source>
</evidence>
<dbReference type="CDD" id="cd00130">
    <property type="entry name" value="PAS"/>
    <property type="match status" value="1"/>
</dbReference>
<dbReference type="PRINTS" id="PR00344">
    <property type="entry name" value="BCTRLSENSOR"/>
</dbReference>
<dbReference type="InterPro" id="IPR035965">
    <property type="entry name" value="PAS-like_dom_sf"/>
</dbReference>
<comment type="catalytic activity">
    <reaction evidence="1">
        <text>ATP + protein L-histidine = ADP + protein N-phospho-L-histidine.</text>
        <dbReference type="EC" id="2.7.13.3"/>
    </reaction>
</comment>
<dbReference type="EMBL" id="BMKF01000003">
    <property type="protein sequence ID" value="GGB81127.1"/>
    <property type="molecule type" value="Genomic_DNA"/>
</dbReference>
<dbReference type="InterPro" id="IPR004358">
    <property type="entry name" value="Sig_transdc_His_kin-like_C"/>
</dbReference>
<proteinExistence type="predicted"/>
<dbReference type="Pfam" id="PF00512">
    <property type="entry name" value="HisKA"/>
    <property type="match status" value="1"/>
</dbReference>
<accession>A0ABQ1JZ51</accession>
<dbReference type="Proteomes" id="UP000628854">
    <property type="component" value="Unassembled WGS sequence"/>
</dbReference>
<dbReference type="Gene3D" id="1.10.287.130">
    <property type="match status" value="1"/>
</dbReference>
<name>A0ABQ1JZ51_9PROT</name>
<evidence type="ECO:0000313" key="6">
    <source>
        <dbReference type="EMBL" id="GGB81127.1"/>
    </source>
</evidence>
<dbReference type="CDD" id="cd00082">
    <property type="entry name" value="HisKA"/>
    <property type="match status" value="1"/>
</dbReference>
<sequence length="387" mass="42274">MERALTQRDQIFDMAEMDIDALHQHFRSILRSVPDAMVVINDVGLITAFSEASEKLFGYDAADVLGKNVSLLMGPADRDDHDQYIAHYLKTHRAKIIGIGRTVTARRKDGTLFPIDLKIGEAKIGDHYLFTAFMRDLTEQRRNESRMKALQAELVHFSRLSSVGTMASALAHELNQPLTVVTNYLEAARDLLDTPDAESMAMVQEALDEAAKQSVRAGQIVRKLRDYVSRGEVEKRPVPLVPLLGDAVALVQTEMSLTTSEIDVRVTEDIADVMVDPIQIQQVVINIVRNAFEAMAGQEKPRVSIQAAPASGGLVMVAIEDNGPGLDREIAEHLFKPLASSKATGMGLGLSICKTIIEAHGGTIEAMPAGATGTRFVFTLERAETAA</sequence>
<reference evidence="7" key="1">
    <citation type="journal article" date="2019" name="Int. J. Syst. Evol. Microbiol.">
        <title>The Global Catalogue of Microorganisms (GCM) 10K type strain sequencing project: providing services to taxonomists for standard genome sequencing and annotation.</title>
        <authorList>
            <consortium name="The Broad Institute Genomics Platform"/>
            <consortium name="The Broad Institute Genome Sequencing Center for Infectious Disease"/>
            <person name="Wu L."/>
            <person name="Ma J."/>
        </authorList>
    </citation>
    <scope>NUCLEOTIDE SEQUENCE [LARGE SCALE GENOMIC DNA]</scope>
    <source>
        <strain evidence="7">CGMCC 1.15928</strain>
    </source>
</reference>
<dbReference type="InterPro" id="IPR036890">
    <property type="entry name" value="HATPase_C_sf"/>
</dbReference>
<dbReference type="Pfam" id="PF13426">
    <property type="entry name" value="PAS_9"/>
    <property type="match status" value="1"/>
</dbReference>
<dbReference type="EC" id="2.7.13.3" evidence="2"/>
<dbReference type="SUPFAM" id="SSF47384">
    <property type="entry name" value="Homodimeric domain of signal transducing histidine kinase"/>
    <property type="match status" value="1"/>
</dbReference>
<dbReference type="PANTHER" id="PTHR43065:SF42">
    <property type="entry name" value="TWO-COMPONENT SENSOR PPRA"/>
    <property type="match status" value="1"/>
</dbReference>
<dbReference type="NCBIfam" id="TIGR00229">
    <property type="entry name" value="sensory_box"/>
    <property type="match status" value="1"/>
</dbReference>
<dbReference type="InterPro" id="IPR003594">
    <property type="entry name" value="HATPase_dom"/>
</dbReference>
<dbReference type="SMART" id="SM00387">
    <property type="entry name" value="HATPase_c"/>
    <property type="match status" value="1"/>
</dbReference>
<evidence type="ECO:0000256" key="2">
    <source>
        <dbReference type="ARBA" id="ARBA00012438"/>
    </source>
</evidence>
<dbReference type="Gene3D" id="3.30.565.10">
    <property type="entry name" value="Histidine kinase-like ATPase, C-terminal domain"/>
    <property type="match status" value="1"/>
</dbReference>
<dbReference type="Pfam" id="PF02518">
    <property type="entry name" value="HATPase_c"/>
    <property type="match status" value="1"/>
</dbReference>
<organism evidence="6 7">
    <name type="scientific">Henriciella pelagia</name>
    <dbReference type="NCBI Taxonomy" id="1977912"/>
    <lineage>
        <taxon>Bacteria</taxon>
        <taxon>Pseudomonadati</taxon>
        <taxon>Pseudomonadota</taxon>
        <taxon>Alphaproteobacteria</taxon>
        <taxon>Hyphomonadales</taxon>
        <taxon>Hyphomonadaceae</taxon>
        <taxon>Henriciella</taxon>
    </lineage>
</organism>
<comment type="caution">
    <text evidence="6">The sequence shown here is derived from an EMBL/GenBank/DDBJ whole genome shotgun (WGS) entry which is preliminary data.</text>
</comment>
<evidence type="ECO:0000256" key="3">
    <source>
        <dbReference type="ARBA" id="ARBA00022553"/>
    </source>
</evidence>
<dbReference type="PROSITE" id="PS50112">
    <property type="entry name" value="PAS"/>
    <property type="match status" value="1"/>
</dbReference>
<dbReference type="RefSeq" id="WP_084394802.1">
    <property type="nucleotide sequence ID" value="NZ_BMKF01000003.1"/>
</dbReference>
<evidence type="ECO:0000259" key="4">
    <source>
        <dbReference type="PROSITE" id="PS50109"/>
    </source>
</evidence>
<keyword evidence="3" id="KW-0597">Phosphoprotein</keyword>
<dbReference type="InterPro" id="IPR036097">
    <property type="entry name" value="HisK_dim/P_sf"/>
</dbReference>
<feature type="domain" description="PAS" evidence="5">
    <location>
        <begin position="22"/>
        <end position="92"/>
    </location>
</feature>
<dbReference type="PROSITE" id="PS50109">
    <property type="entry name" value="HIS_KIN"/>
    <property type="match status" value="1"/>
</dbReference>
<protein>
    <recommendedName>
        <fullName evidence="2">histidine kinase</fullName>
        <ecNumber evidence="2">2.7.13.3</ecNumber>
    </recommendedName>
</protein>
<dbReference type="SMART" id="SM00091">
    <property type="entry name" value="PAS"/>
    <property type="match status" value="1"/>
</dbReference>
<evidence type="ECO:0000313" key="7">
    <source>
        <dbReference type="Proteomes" id="UP000628854"/>
    </source>
</evidence>
<dbReference type="InterPro" id="IPR005467">
    <property type="entry name" value="His_kinase_dom"/>
</dbReference>
<dbReference type="Gene3D" id="3.30.450.20">
    <property type="entry name" value="PAS domain"/>
    <property type="match status" value="1"/>
</dbReference>
<keyword evidence="7" id="KW-1185">Reference proteome</keyword>
<gene>
    <name evidence="6" type="ORF">GCM10011503_32380</name>
</gene>
<dbReference type="SUPFAM" id="SSF55785">
    <property type="entry name" value="PYP-like sensor domain (PAS domain)"/>
    <property type="match status" value="1"/>
</dbReference>
<dbReference type="SUPFAM" id="SSF55874">
    <property type="entry name" value="ATPase domain of HSP90 chaperone/DNA topoisomerase II/histidine kinase"/>
    <property type="match status" value="1"/>
</dbReference>
<dbReference type="InterPro" id="IPR000014">
    <property type="entry name" value="PAS"/>
</dbReference>
<dbReference type="InterPro" id="IPR003661">
    <property type="entry name" value="HisK_dim/P_dom"/>
</dbReference>
<evidence type="ECO:0000256" key="1">
    <source>
        <dbReference type="ARBA" id="ARBA00000085"/>
    </source>
</evidence>
<dbReference type="PANTHER" id="PTHR43065">
    <property type="entry name" value="SENSOR HISTIDINE KINASE"/>
    <property type="match status" value="1"/>
</dbReference>
<dbReference type="SMART" id="SM00388">
    <property type="entry name" value="HisKA"/>
    <property type="match status" value="1"/>
</dbReference>
<feature type="domain" description="Histidine kinase" evidence="4">
    <location>
        <begin position="169"/>
        <end position="384"/>
    </location>
</feature>
<dbReference type="Gene3D" id="6.10.250.2580">
    <property type="match status" value="1"/>
</dbReference>